<keyword evidence="3" id="KW-1185">Reference proteome</keyword>
<feature type="region of interest" description="Disordered" evidence="1">
    <location>
        <begin position="1"/>
        <end position="29"/>
    </location>
</feature>
<feature type="compositionally biased region" description="Low complexity" evidence="1">
    <location>
        <begin position="92"/>
        <end position="101"/>
    </location>
</feature>
<dbReference type="AlphaFoldDB" id="A0AAD7K7V5"/>
<feature type="compositionally biased region" description="Acidic residues" evidence="1">
    <location>
        <begin position="66"/>
        <end position="79"/>
    </location>
</feature>
<comment type="caution">
    <text evidence="2">The sequence shown here is derived from an EMBL/GenBank/DDBJ whole genome shotgun (WGS) entry which is preliminary data.</text>
</comment>
<evidence type="ECO:0000313" key="3">
    <source>
        <dbReference type="Proteomes" id="UP001215598"/>
    </source>
</evidence>
<organism evidence="2 3">
    <name type="scientific">Mycena metata</name>
    <dbReference type="NCBI Taxonomy" id="1033252"/>
    <lineage>
        <taxon>Eukaryota</taxon>
        <taxon>Fungi</taxon>
        <taxon>Dikarya</taxon>
        <taxon>Basidiomycota</taxon>
        <taxon>Agaricomycotina</taxon>
        <taxon>Agaricomycetes</taxon>
        <taxon>Agaricomycetidae</taxon>
        <taxon>Agaricales</taxon>
        <taxon>Marasmiineae</taxon>
        <taxon>Mycenaceae</taxon>
        <taxon>Mycena</taxon>
    </lineage>
</organism>
<evidence type="ECO:0000256" key="1">
    <source>
        <dbReference type="SAM" id="MobiDB-lite"/>
    </source>
</evidence>
<reference evidence="2" key="1">
    <citation type="submission" date="2023-03" db="EMBL/GenBank/DDBJ databases">
        <title>Massive genome expansion in bonnet fungi (Mycena s.s.) driven by repeated elements and novel gene families across ecological guilds.</title>
        <authorList>
            <consortium name="Lawrence Berkeley National Laboratory"/>
            <person name="Harder C.B."/>
            <person name="Miyauchi S."/>
            <person name="Viragh M."/>
            <person name="Kuo A."/>
            <person name="Thoen E."/>
            <person name="Andreopoulos B."/>
            <person name="Lu D."/>
            <person name="Skrede I."/>
            <person name="Drula E."/>
            <person name="Henrissat B."/>
            <person name="Morin E."/>
            <person name="Kohler A."/>
            <person name="Barry K."/>
            <person name="LaButti K."/>
            <person name="Morin E."/>
            <person name="Salamov A."/>
            <person name="Lipzen A."/>
            <person name="Mereny Z."/>
            <person name="Hegedus B."/>
            <person name="Baldrian P."/>
            <person name="Stursova M."/>
            <person name="Weitz H."/>
            <person name="Taylor A."/>
            <person name="Grigoriev I.V."/>
            <person name="Nagy L.G."/>
            <person name="Martin F."/>
            <person name="Kauserud H."/>
        </authorList>
    </citation>
    <scope>NUCLEOTIDE SEQUENCE</scope>
    <source>
        <strain evidence="2">CBHHK182m</strain>
    </source>
</reference>
<protein>
    <submittedName>
        <fullName evidence="2">Uncharacterized protein</fullName>
    </submittedName>
</protein>
<name>A0AAD7K7V5_9AGAR</name>
<dbReference type="EMBL" id="JARKIB010000005">
    <property type="protein sequence ID" value="KAJ7780009.1"/>
    <property type="molecule type" value="Genomic_DNA"/>
</dbReference>
<dbReference type="Proteomes" id="UP001215598">
    <property type="component" value="Unassembled WGS sequence"/>
</dbReference>
<feature type="region of interest" description="Disordered" evidence="1">
    <location>
        <begin position="58"/>
        <end position="79"/>
    </location>
</feature>
<feature type="compositionally biased region" description="Acidic residues" evidence="1">
    <location>
        <begin position="108"/>
        <end position="117"/>
    </location>
</feature>
<feature type="compositionally biased region" description="Basic and acidic residues" evidence="1">
    <location>
        <begin position="13"/>
        <end position="23"/>
    </location>
</feature>
<gene>
    <name evidence="2" type="ORF">B0H16DRAFT_1711237</name>
</gene>
<accession>A0AAD7K7V5</accession>
<proteinExistence type="predicted"/>
<evidence type="ECO:0000313" key="2">
    <source>
        <dbReference type="EMBL" id="KAJ7780009.1"/>
    </source>
</evidence>
<feature type="region of interest" description="Disordered" evidence="1">
    <location>
        <begin position="92"/>
        <end position="119"/>
    </location>
</feature>
<sequence length="206" mass="22178">MHLAKTNNPPCIKVREDAEKSGLDDADSSEEFGDVAGLFPSGGGLFGGDLFGDNYTQDDFNYISSDDSETESDFEDEEDSDPIAAEYAAVADAQAADGWEAPRPAPDGPDEDIEMDDLPAPTVPRAARKIVEDRFHEEPEIVKYPSKRAGEIMSEERVASSEAKYGDALGQSSTVYAPFASKMSHSLGGCSRRIGVEQHIGFSSSE</sequence>